<dbReference type="AlphaFoldDB" id="A0A0M6YH54"/>
<dbReference type="STRING" id="420998.JDO7802_01697"/>
<keyword evidence="3" id="KW-1185">Reference proteome</keyword>
<dbReference type="RefSeq" id="WP_055084442.1">
    <property type="nucleotide sequence ID" value="NZ_CXSU01000011.1"/>
</dbReference>
<dbReference type="Gene3D" id="3.40.50.1240">
    <property type="entry name" value="Phosphoglycerate mutase-like"/>
    <property type="match status" value="1"/>
</dbReference>
<sequence>MLRHLLLAATFVVGPFTATAQNLEGRLVGDMTGAIVRTTGLTGEMSVTMPAETQDRTVTEVLRFEPWQMLDELFRDDIVLVMRHGPTDWSMRDASDVAPTDCDDQRVMTEDGKERMRQLGVLLVANGLVPGRIMVSEWCRNQETLAALSEGMLEIDDAALLGKPIETVPALNLLLSLQGAPNVTEMRQIITNWDGSDGTGPLLLISHYTNIEELTEFRVYEGELLVVDPKRDNRVLGYLRLKSAGPDAGHFPDDVVKTAAD</sequence>
<keyword evidence="1" id="KW-0732">Signal</keyword>
<dbReference type="Proteomes" id="UP000049222">
    <property type="component" value="Unassembled WGS sequence"/>
</dbReference>
<feature type="signal peptide" evidence="1">
    <location>
        <begin position="1"/>
        <end position="20"/>
    </location>
</feature>
<dbReference type="OrthoDB" id="2237472at2"/>
<reference evidence="2 3" key="1">
    <citation type="submission" date="2015-07" db="EMBL/GenBank/DDBJ databases">
        <authorList>
            <person name="Noorani M."/>
        </authorList>
    </citation>
    <scope>NUCLEOTIDE SEQUENCE [LARGE SCALE GENOMIC DNA]</scope>
    <source>
        <strain evidence="2 3">CECT 7802</strain>
    </source>
</reference>
<dbReference type="InterPro" id="IPR029033">
    <property type="entry name" value="His_PPase_superfam"/>
</dbReference>
<evidence type="ECO:0000313" key="2">
    <source>
        <dbReference type="EMBL" id="CTQ49681.1"/>
    </source>
</evidence>
<organism evidence="2 3">
    <name type="scientific">Jannaschia donghaensis</name>
    <dbReference type="NCBI Taxonomy" id="420998"/>
    <lineage>
        <taxon>Bacteria</taxon>
        <taxon>Pseudomonadati</taxon>
        <taxon>Pseudomonadota</taxon>
        <taxon>Alphaproteobacteria</taxon>
        <taxon>Rhodobacterales</taxon>
        <taxon>Roseobacteraceae</taxon>
        <taxon>Jannaschia</taxon>
    </lineage>
</organism>
<proteinExistence type="predicted"/>
<protein>
    <submittedName>
        <fullName evidence="2">Histidine phosphatase superfamily (Branch 1)</fullName>
    </submittedName>
</protein>
<evidence type="ECO:0000256" key="1">
    <source>
        <dbReference type="SAM" id="SignalP"/>
    </source>
</evidence>
<evidence type="ECO:0000313" key="3">
    <source>
        <dbReference type="Proteomes" id="UP000049222"/>
    </source>
</evidence>
<feature type="chain" id="PRO_5005807890" evidence="1">
    <location>
        <begin position="21"/>
        <end position="261"/>
    </location>
</feature>
<dbReference type="EMBL" id="CXSU01000011">
    <property type="protein sequence ID" value="CTQ49681.1"/>
    <property type="molecule type" value="Genomic_DNA"/>
</dbReference>
<gene>
    <name evidence="2" type="ORF">JDO7802_01697</name>
</gene>
<name>A0A0M6YH54_9RHOB</name>
<accession>A0A0M6YH54</accession>
<dbReference type="SUPFAM" id="SSF53254">
    <property type="entry name" value="Phosphoglycerate mutase-like"/>
    <property type="match status" value="1"/>
</dbReference>